<proteinExistence type="predicted"/>
<sequence>MAADEISPGNLDQQAFWTEGPGLNWVAMRDELDTLHANLSELVLAAAAPRLGETAIDIGCGAGATTLALAAAVLPDGRVTGLDVSTSLLEVARARAEALDGIRPDFIHTDAQVWRPLSPVDLCLSRMGVMFFDDPDAAFANILQFLKPGGRLAFICWRGIEENPWFDLPMKAAVDHLGPPAPGNPDAPGPMAFRDPERVRGTLSRAGFSDISIETVDAVLRLPKGMKAAVLATRIGPAVRHMRDKGATETQAQAIQDDIHAAFAPYETAEGAEVPARMNLVTARRP</sequence>
<evidence type="ECO:0000256" key="1">
    <source>
        <dbReference type="ARBA" id="ARBA00022603"/>
    </source>
</evidence>
<dbReference type="CDD" id="cd02440">
    <property type="entry name" value="AdoMet_MTases"/>
    <property type="match status" value="1"/>
</dbReference>
<dbReference type="PANTHER" id="PTHR43861">
    <property type="entry name" value="TRANS-ACONITATE 2-METHYLTRANSFERASE-RELATED"/>
    <property type="match status" value="1"/>
</dbReference>
<dbReference type="GO" id="GO:0008168">
    <property type="term" value="F:methyltransferase activity"/>
    <property type="evidence" value="ECO:0007669"/>
    <property type="project" value="UniProtKB-KW"/>
</dbReference>
<dbReference type="Proteomes" id="UP000607796">
    <property type="component" value="Unassembled WGS sequence"/>
</dbReference>
<comment type="caution">
    <text evidence="4">The sequence shown here is derived from an EMBL/GenBank/DDBJ whole genome shotgun (WGS) entry which is preliminary data.</text>
</comment>
<evidence type="ECO:0000256" key="2">
    <source>
        <dbReference type="ARBA" id="ARBA00022679"/>
    </source>
</evidence>
<name>A0ABR9WVX9_9RHOB</name>
<keyword evidence="2" id="KW-0808">Transferase</keyword>
<organism evidence="4 5">
    <name type="scientific">Salipiger mangrovisoli</name>
    <dbReference type="NCBI Taxonomy" id="2865933"/>
    <lineage>
        <taxon>Bacteria</taxon>
        <taxon>Pseudomonadati</taxon>
        <taxon>Pseudomonadota</taxon>
        <taxon>Alphaproteobacteria</taxon>
        <taxon>Rhodobacterales</taxon>
        <taxon>Roseobacteraceae</taxon>
        <taxon>Salipiger</taxon>
    </lineage>
</organism>
<protein>
    <submittedName>
        <fullName evidence="4">Methyltransferase domain-containing protein</fullName>
    </submittedName>
</protein>
<dbReference type="Gene3D" id="3.40.50.150">
    <property type="entry name" value="Vaccinia Virus protein VP39"/>
    <property type="match status" value="1"/>
</dbReference>
<dbReference type="EMBL" id="JADFFK010000001">
    <property type="protein sequence ID" value="MBE9635442.1"/>
    <property type="molecule type" value="Genomic_DNA"/>
</dbReference>
<dbReference type="InterPro" id="IPR041698">
    <property type="entry name" value="Methyltransf_25"/>
</dbReference>
<dbReference type="RefSeq" id="WP_194132777.1">
    <property type="nucleotide sequence ID" value="NZ_JADFFK010000001.1"/>
</dbReference>
<dbReference type="GO" id="GO:0032259">
    <property type="term" value="P:methylation"/>
    <property type="evidence" value="ECO:0007669"/>
    <property type="project" value="UniProtKB-KW"/>
</dbReference>
<feature type="domain" description="Methyltransferase" evidence="3">
    <location>
        <begin position="56"/>
        <end position="150"/>
    </location>
</feature>
<keyword evidence="1 4" id="KW-0489">Methyltransferase</keyword>
<dbReference type="Pfam" id="PF13649">
    <property type="entry name" value="Methyltransf_25"/>
    <property type="match status" value="1"/>
</dbReference>
<evidence type="ECO:0000313" key="4">
    <source>
        <dbReference type="EMBL" id="MBE9635442.1"/>
    </source>
</evidence>
<dbReference type="InterPro" id="IPR029063">
    <property type="entry name" value="SAM-dependent_MTases_sf"/>
</dbReference>
<reference evidence="4 5" key="1">
    <citation type="journal article" date="2021" name="Int. J. Syst. Evol. Microbiol.">
        <title>Salipiger mangrovisoli sp. nov., isolated from mangrove soil and the proposal for the reclassification of Paraphaeobacter pallidus as Salipiger pallidus comb. nov.</title>
        <authorList>
            <person name="Du J."/>
            <person name="Liu Y."/>
            <person name="Pei T."/>
            <person name="Deng M.R."/>
            <person name="Zhu H."/>
        </authorList>
    </citation>
    <scope>NUCLEOTIDE SEQUENCE [LARGE SCALE GENOMIC DNA]</scope>
    <source>
        <strain evidence="4 5">6D45A</strain>
    </source>
</reference>
<evidence type="ECO:0000259" key="3">
    <source>
        <dbReference type="Pfam" id="PF13649"/>
    </source>
</evidence>
<evidence type="ECO:0000313" key="5">
    <source>
        <dbReference type="Proteomes" id="UP000607796"/>
    </source>
</evidence>
<dbReference type="PANTHER" id="PTHR43861:SF1">
    <property type="entry name" value="TRANS-ACONITATE 2-METHYLTRANSFERASE"/>
    <property type="match status" value="1"/>
</dbReference>
<gene>
    <name evidence="4" type="ORF">IQ782_01180</name>
</gene>
<dbReference type="SUPFAM" id="SSF53335">
    <property type="entry name" value="S-adenosyl-L-methionine-dependent methyltransferases"/>
    <property type="match status" value="1"/>
</dbReference>
<keyword evidence="5" id="KW-1185">Reference proteome</keyword>
<accession>A0ABR9WVX9</accession>